<feature type="compositionally biased region" description="Low complexity" evidence="1">
    <location>
        <begin position="306"/>
        <end position="316"/>
    </location>
</feature>
<dbReference type="Proteomes" id="UP000515156">
    <property type="component" value="Chromosome 6"/>
</dbReference>
<proteinExistence type="predicted"/>
<dbReference type="GO" id="GO:0006886">
    <property type="term" value="P:intracellular protein transport"/>
    <property type="evidence" value="ECO:0007669"/>
    <property type="project" value="TreeGrafter"/>
</dbReference>
<dbReference type="InterPro" id="IPR059238">
    <property type="entry name" value="UBX1_UBXN9"/>
</dbReference>
<accession>A0A6P7YDA6</accession>
<dbReference type="GO" id="GO:0042593">
    <property type="term" value="P:glucose homeostasis"/>
    <property type="evidence" value="ECO:0007669"/>
    <property type="project" value="TreeGrafter"/>
</dbReference>
<organism evidence="3 4">
    <name type="scientific">Microcaecilia unicolor</name>
    <dbReference type="NCBI Taxonomy" id="1415580"/>
    <lineage>
        <taxon>Eukaryota</taxon>
        <taxon>Metazoa</taxon>
        <taxon>Chordata</taxon>
        <taxon>Craniata</taxon>
        <taxon>Vertebrata</taxon>
        <taxon>Euteleostomi</taxon>
        <taxon>Amphibia</taxon>
        <taxon>Gymnophiona</taxon>
        <taxon>Siphonopidae</taxon>
        <taxon>Microcaecilia</taxon>
    </lineage>
</organism>
<evidence type="ECO:0000313" key="4">
    <source>
        <dbReference type="RefSeq" id="XP_030061035.1"/>
    </source>
</evidence>
<dbReference type="AlphaFoldDB" id="A0A6P7YDA6"/>
<dbReference type="InterPro" id="IPR029071">
    <property type="entry name" value="Ubiquitin-like_domsf"/>
</dbReference>
<sequence length="573" mass="64110">MAAAVVTVLAPNGRRQTVKVSPRTPLLQVLEDVCRRQELRCQDFGLRFQRTVLDLSVQWRFANLPNNAKLEMIAAPCWRGGTEGSVAIAFLLEDGSRLQDDFHCEQTLWELLCHFPQTRMTVNQSCESTPSCLYMRDEVKGEAELRKATLKSLGLTGGNAVLRFVMKTANPNEPKVMAHVSEEPFGIVRESSPGPGEFSETAGEQDAKLLCCSHADDGRTLMPQTQHIPLKSGQICRRDDDDDSLALSFKEEARELASEVGQLPPQEAAEAASSKSSFVPFFGVGQRLGGASVNTECDVPPSVNLPTSVSSPGGPSKPKKTKGSLEEQDGLQLTEREPVVCHLDLEEPCHKELLGHWPEDLPDEFFEVTVDDVRKRFAQLKSERKRLEESPFMTRSLRESRMKEKLEQYPKVVLRVQFPDRYVLQGFFRPNETVHMLKEFVRSHLADADLPFYLFITPPRSILQNESETLFQANLFPAAVVHFGSEVRRDNYLRKKLQDLAVSPTQADILVARSMPRSRTPAAVENETELEEVAAVDRLSEYLDPAVPGEVPQPIRSDPGKVPKWLKLPAGKK</sequence>
<dbReference type="CTD" id="79058"/>
<dbReference type="FunCoup" id="A0A6P7YDA6">
    <property type="interactions" value="2254"/>
</dbReference>
<dbReference type="RefSeq" id="XP_030061035.1">
    <property type="nucleotide sequence ID" value="XM_030205175.1"/>
</dbReference>
<name>A0A6P7YDA6_9AMPH</name>
<dbReference type="GO" id="GO:0012506">
    <property type="term" value="C:vesicle membrane"/>
    <property type="evidence" value="ECO:0007669"/>
    <property type="project" value="TreeGrafter"/>
</dbReference>
<dbReference type="KEGG" id="muo:115471552"/>
<dbReference type="OrthoDB" id="440781at2759"/>
<dbReference type="InterPro" id="IPR021569">
    <property type="entry name" value="TUG-UBL1"/>
</dbReference>
<dbReference type="Pfam" id="PF11470">
    <property type="entry name" value="TUG-UBL1"/>
    <property type="match status" value="1"/>
</dbReference>
<dbReference type="CDD" id="cd16118">
    <property type="entry name" value="UBX2_UBXN9"/>
    <property type="match status" value="1"/>
</dbReference>
<protein>
    <submittedName>
        <fullName evidence="4">Tether containing UBX domain for GLUT4 isoform X1</fullName>
    </submittedName>
</protein>
<evidence type="ECO:0000313" key="3">
    <source>
        <dbReference type="Proteomes" id="UP000515156"/>
    </source>
</evidence>
<dbReference type="InterPro" id="IPR001012">
    <property type="entry name" value="UBX_dom"/>
</dbReference>
<dbReference type="Pfam" id="PF00789">
    <property type="entry name" value="UBX"/>
    <property type="match status" value="1"/>
</dbReference>
<dbReference type="InParanoid" id="A0A6P7YDA6"/>
<dbReference type="SMART" id="SM00166">
    <property type="entry name" value="UBX"/>
    <property type="match status" value="1"/>
</dbReference>
<feature type="region of interest" description="Disordered" evidence="1">
    <location>
        <begin position="302"/>
        <end position="331"/>
    </location>
</feature>
<dbReference type="GO" id="GO:0005634">
    <property type="term" value="C:nucleus"/>
    <property type="evidence" value="ECO:0007669"/>
    <property type="project" value="TreeGrafter"/>
</dbReference>
<dbReference type="SUPFAM" id="SSF54236">
    <property type="entry name" value="Ubiquitin-like"/>
    <property type="match status" value="2"/>
</dbReference>
<dbReference type="PROSITE" id="PS50033">
    <property type="entry name" value="UBX"/>
    <property type="match status" value="1"/>
</dbReference>
<feature type="region of interest" description="Disordered" evidence="1">
    <location>
        <begin position="547"/>
        <end position="573"/>
    </location>
</feature>
<dbReference type="FunFam" id="3.10.20.90:FF:000204">
    <property type="entry name" value="tether containing UBX domain for GLUT4"/>
    <property type="match status" value="1"/>
</dbReference>
<gene>
    <name evidence="4" type="primary">ASPSCR1</name>
</gene>
<dbReference type="PANTHER" id="PTHR46467:SF1">
    <property type="entry name" value="TETHER CONTAINING UBX DOMAIN FOR GLUT4"/>
    <property type="match status" value="1"/>
</dbReference>
<dbReference type="GeneID" id="115471552"/>
<keyword evidence="3" id="KW-1185">Reference proteome</keyword>
<dbReference type="CDD" id="cd17075">
    <property type="entry name" value="UBX1_UBXN9"/>
    <property type="match status" value="1"/>
</dbReference>
<dbReference type="CDD" id="cd16105">
    <property type="entry name" value="Ubl_ASPSCR1_like"/>
    <property type="match status" value="1"/>
</dbReference>
<dbReference type="GO" id="GO:0005737">
    <property type="term" value="C:cytoplasm"/>
    <property type="evidence" value="ECO:0007669"/>
    <property type="project" value="TreeGrafter"/>
</dbReference>
<feature type="domain" description="UBX" evidence="2">
    <location>
        <begin position="407"/>
        <end position="483"/>
    </location>
</feature>
<dbReference type="Gene3D" id="3.10.20.90">
    <property type="entry name" value="Phosphatidylinositol 3-kinase Catalytic Subunit, Chain A, domain 1"/>
    <property type="match status" value="2"/>
</dbReference>
<dbReference type="PANTHER" id="PTHR46467">
    <property type="entry name" value="TETHER CONTAINING UBX DOMAIN FOR GLUT4"/>
    <property type="match status" value="1"/>
</dbReference>
<reference evidence="4" key="1">
    <citation type="submission" date="2025-08" db="UniProtKB">
        <authorList>
            <consortium name="RefSeq"/>
        </authorList>
    </citation>
    <scope>IDENTIFICATION</scope>
</reference>
<evidence type="ECO:0000256" key="1">
    <source>
        <dbReference type="SAM" id="MobiDB-lite"/>
    </source>
</evidence>
<evidence type="ECO:0000259" key="2">
    <source>
        <dbReference type="PROSITE" id="PS50033"/>
    </source>
</evidence>